<reference evidence="2 3" key="1">
    <citation type="submission" date="2019-08" db="EMBL/GenBank/DDBJ databases">
        <title>Bradymonadales sp. TMQ4.</title>
        <authorList>
            <person name="Liang Q."/>
        </authorList>
    </citation>
    <scope>NUCLEOTIDE SEQUENCE [LARGE SCALE GENOMIC DNA]</scope>
    <source>
        <strain evidence="2 3">TMQ4</strain>
    </source>
</reference>
<dbReference type="EMBL" id="VOSM01000003">
    <property type="protein sequence ID" value="TXD37464.1"/>
    <property type="molecule type" value="Genomic_DNA"/>
</dbReference>
<protein>
    <submittedName>
        <fullName evidence="2">Uncharacterized protein</fullName>
    </submittedName>
</protein>
<sequence>MNKVGKTTENRVKCARYVISAVDSNLKTILAALVALTGYREEDWRWWILLQRDTLEEKTARLYEAAIELARERSGDKELRSQRDDCGAELAGTLATSRASLALVDSELPKRFGLDGRTPRSGVELEAFADNVARSLADADETFTVIGNEIHTRNLAREIAALHKRYKELSACVVHEQRKAEALLTRRNRALDDWAMTYKIAASTLENVFRMADAHELAERVRPTVSRSSGQEVPEDNAPAQITTTDGTLPASDEVGSPQPSAH</sequence>
<organism evidence="2 3">
    <name type="scientific">Lujinxingia vulgaris</name>
    <dbReference type="NCBI Taxonomy" id="2600176"/>
    <lineage>
        <taxon>Bacteria</taxon>
        <taxon>Deltaproteobacteria</taxon>
        <taxon>Bradymonadales</taxon>
        <taxon>Lujinxingiaceae</taxon>
        <taxon>Lujinxingia</taxon>
    </lineage>
</organism>
<evidence type="ECO:0000256" key="1">
    <source>
        <dbReference type="SAM" id="MobiDB-lite"/>
    </source>
</evidence>
<comment type="caution">
    <text evidence="2">The sequence shown here is derived from an EMBL/GenBank/DDBJ whole genome shotgun (WGS) entry which is preliminary data.</text>
</comment>
<accession>A0A5C6X6I5</accession>
<name>A0A5C6X6I5_9DELT</name>
<dbReference type="RefSeq" id="WP_146980621.1">
    <property type="nucleotide sequence ID" value="NZ_VOSM01000003.1"/>
</dbReference>
<dbReference type="OrthoDB" id="5517340at2"/>
<dbReference type="AlphaFoldDB" id="A0A5C6X6I5"/>
<proteinExistence type="predicted"/>
<evidence type="ECO:0000313" key="2">
    <source>
        <dbReference type="EMBL" id="TXD37464.1"/>
    </source>
</evidence>
<gene>
    <name evidence="2" type="ORF">FRC98_07155</name>
</gene>
<evidence type="ECO:0000313" key="3">
    <source>
        <dbReference type="Proteomes" id="UP000321412"/>
    </source>
</evidence>
<keyword evidence="3" id="KW-1185">Reference proteome</keyword>
<dbReference type="Proteomes" id="UP000321412">
    <property type="component" value="Unassembled WGS sequence"/>
</dbReference>
<feature type="region of interest" description="Disordered" evidence="1">
    <location>
        <begin position="220"/>
        <end position="263"/>
    </location>
</feature>